<proteinExistence type="predicted"/>
<dbReference type="EMBL" id="AOGE01000011">
    <property type="protein sequence ID" value="ELT50255.1"/>
    <property type="molecule type" value="Genomic_DNA"/>
</dbReference>
<dbReference type="SUPFAM" id="SSF53335">
    <property type="entry name" value="S-adenosyl-L-methionine-dependent methyltransferases"/>
    <property type="match status" value="1"/>
</dbReference>
<keyword evidence="1" id="KW-0489">Methyltransferase</keyword>
<dbReference type="GO" id="GO:0032259">
    <property type="term" value="P:methylation"/>
    <property type="evidence" value="ECO:0007669"/>
    <property type="project" value="UniProtKB-KW"/>
</dbReference>
<dbReference type="Gene3D" id="3.40.50.150">
    <property type="entry name" value="Vaccinia Virus protein VP39"/>
    <property type="match status" value="1"/>
</dbReference>
<name>M5JR17_9HYPH</name>
<dbReference type="AlphaFoldDB" id="M5JR17"/>
<dbReference type="PATRIC" id="fig|1234597.4.peg.1018"/>
<evidence type="ECO:0000313" key="1">
    <source>
        <dbReference type="EMBL" id="ELT50255.1"/>
    </source>
</evidence>
<protein>
    <submittedName>
        <fullName evidence="1">C-5 cytosine-specific DNA methylase</fullName>
    </submittedName>
</protein>
<dbReference type="OrthoDB" id="9813719at2"/>
<accession>M5JR17</accession>
<dbReference type="InterPro" id="IPR029063">
    <property type="entry name" value="SAM-dependent_MTases_sf"/>
</dbReference>
<dbReference type="RefSeq" id="WP_006470845.1">
    <property type="nucleotide sequence ID" value="NZ_AOGE01000011.1"/>
</dbReference>
<organism evidence="1 2">
    <name type="scientific">Brucella intermedia M86</name>
    <dbReference type="NCBI Taxonomy" id="1234597"/>
    <lineage>
        <taxon>Bacteria</taxon>
        <taxon>Pseudomonadati</taxon>
        <taxon>Pseudomonadota</taxon>
        <taxon>Alphaproteobacteria</taxon>
        <taxon>Hyphomicrobiales</taxon>
        <taxon>Brucellaceae</taxon>
        <taxon>Brucella/Ochrobactrum group</taxon>
        <taxon>Brucella</taxon>
    </lineage>
</organism>
<dbReference type="GO" id="GO:0008168">
    <property type="term" value="F:methyltransferase activity"/>
    <property type="evidence" value="ECO:0007669"/>
    <property type="project" value="UniProtKB-KW"/>
</dbReference>
<gene>
    <name evidence="1" type="ORF">D584_04903</name>
</gene>
<keyword evidence="1" id="KW-0808">Transferase</keyword>
<comment type="caution">
    <text evidence="1">The sequence shown here is derived from an EMBL/GenBank/DDBJ whole genome shotgun (WGS) entry which is preliminary data.</text>
</comment>
<dbReference type="Proteomes" id="UP000011971">
    <property type="component" value="Unassembled WGS sequence"/>
</dbReference>
<evidence type="ECO:0000313" key="2">
    <source>
        <dbReference type="Proteomes" id="UP000011971"/>
    </source>
</evidence>
<reference evidence="1 2" key="1">
    <citation type="journal article" date="2013" name="Gut Pathog.">
        <title>Draft genome of Ochrobactrum intermedium strain M86 isolated from non-ulcer dyspeptic individual from India.</title>
        <authorList>
            <person name="Kulkarni G."/>
            <person name="Dhotre D."/>
            <person name="Dharne M."/>
            <person name="Shetty S."/>
            <person name="Chowdhury S."/>
            <person name="Misra V."/>
            <person name="Misra S."/>
            <person name="Patole M."/>
            <person name="Shouche Y."/>
        </authorList>
    </citation>
    <scope>NUCLEOTIDE SEQUENCE [LARGE SCALE GENOMIC DNA]</scope>
    <source>
        <strain evidence="1 2">M86</strain>
    </source>
</reference>
<sequence>MKSPLMIINHNPTALSLHGANHPQAPLLGEKICNIVPLDYRPSAHIGLSAFSPDCKHFSKPGSRGKKGGAL</sequence>